<dbReference type="Proteomes" id="UP001139089">
    <property type="component" value="Unassembled WGS sequence"/>
</dbReference>
<organism evidence="1 2">
    <name type="scientific">Rhizobium quercicola</name>
    <dbReference type="NCBI Taxonomy" id="2901226"/>
    <lineage>
        <taxon>Bacteria</taxon>
        <taxon>Pseudomonadati</taxon>
        <taxon>Pseudomonadota</taxon>
        <taxon>Alphaproteobacteria</taxon>
        <taxon>Hyphomicrobiales</taxon>
        <taxon>Rhizobiaceae</taxon>
        <taxon>Rhizobium/Agrobacterium group</taxon>
        <taxon>Rhizobium</taxon>
    </lineage>
</organism>
<accession>A0A9X1NUB4</accession>
<gene>
    <name evidence="1" type="ORF">LRX75_10415</name>
</gene>
<evidence type="ECO:0000313" key="2">
    <source>
        <dbReference type="Proteomes" id="UP001139089"/>
    </source>
</evidence>
<comment type="caution">
    <text evidence="1">The sequence shown here is derived from an EMBL/GenBank/DDBJ whole genome shotgun (WGS) entry which is preliminary data.</text>
</comment>
<dbReference type="RefSeq" id="WP_231814106.1">
    <property type="nucleotide sequence ID" value="NZ_JAJOZR010000006.1"/>
</dbReference>
<dbReference type="AlphaFoldDB" id="A0A9X1NUB4"/>
<sequence>MTTALGPHVQMAELARHLALMYEADKNLDLAQLVSHYVEEVDVNVQSDVFDHSSFVGRIRDGLAAEATLAGDCRRRDYLLAVVEALDGRG</sequence>
<protein>
    <submittedName>
        <fullName evidence="1">Uncharacterized protein</fullName>
    </submittedName>
</protein>
<dbReference type="EMBL" id="JAJOZR010000006">
    <property type="protein sequence ID" value="MCD7109458.1"/>
    <property type="molecule type" value="Genomic_DNA"/>
</dbReference>
<name>A0A9X1NUB4_9HYPH</name>
<proteinExistence type="predicted"/>
<keyword evidence="2" id="KW-1185">Reference proteome</keyword>
<reference evidence="1" key="1">
    <citation type="submission" date="2021-12" db="EMBL/GenBank/DDBJ databases">
        <authorList>
            <person name="Li Y."/>
        </authorList>
    </citation>
    <scope>NUCLEOTIDE SEQUENCE</scope>
    <source>
        <strain evidence="1">DKSPLA3</strain>
    </source>
</reference>
<evidence type="ECO:0000313" key="1">
    <source>
        <dbReference type="EMBL" id="MCD7109458.1"/>
    </source>
</evidence>